<keyword evidence="3" id="KW-1185">Reference proteome</keyword>
<protein>
    <recommendedName>
        <fullName evidence="4">MFS maltose permease</fullName>
    </recommendedName>
</protein>
<accession>A0A395HSW0</accession>
<sequence length="614" mass="68064">MLPPRIPVSRIPGPSRSLRSPVPHSSLALIRRPFTHTSRQLIISPPLGRPQLAFLSPTSTSYPLPPLSIHLRQHFARLVSTESRNYYRRRFSRSLKLGLSFTAIFALFQIMKYGIYHAENEYQWPTPDEWSWKSRWCLRSAQAHQNPEKIGKLMTDWAMVASFLKTLLERLEDPAIEGQGLVETTEGGDLVEGVWKPVYDITAKSEPWRRGYFQALMSAAKAAESLEGWMTDLKQGISAPADFVVGPSNPRPKPMPTKQKKVLHEEDCEPAMPSPQSFYVKILKTRGFTTGQQVDAALAYADWLDYKGLESHADEVYQQAMDIAAAGAPNPEIVADPQTGLLRNTDSQHLPSANILRVSTAMAVHQARRGDLSTALSTFTSILKARRSIPADVGEAPIASTRTLPRSNDPFRSLVNKLQTTLLPAPYPPAPPTGNAPPARTPAAICDEAALMTYIGEIIFASSSKETGLAWTRDAVDIAENVLHDLEAATTAHNPDPDAHTRCADCLRVGLANWKKMVTQLLAHAEREESEAIAQAAAAAGTTTTRKSSSSSFSSWFSRSSTSKAEELVRQKSLQRRLWESEQEVLNERRARLDWLVEDYSPFEGLAPNASFFT</sequence>
<feature type="region of interest" description="Disordered" evidence="1">
    <location>
        <begin position="1"/>
        <end position="22"/>
    </location>
</feature>
<evidence type="ECO:0008006" key="4">
    <source>
        <dbReference type="Google" id="ProtNLM"/>
    </source>
</evidence>
<dbReference type="STRING" id="1450537.A0A395HSW0"/>
<evidence type="ECO:0000256" key="1">
    <source>
        <dbReference type="SAM" id="MobiDB-lite"/>
    </source>
</evidence>
<evidence type="ECO:0000313" key="3">
    <source>
        <dbReference type="Proteomes" id="UP000248961"/>
    </source>
</evidence>
<dbReference type="OrthoDB" id="5408102at2759"/>
<feature type="region of interest" description="Disordered" evidence="1">
    <location>
        <begin position="534"/>
        <end position="556"/>
    </location>
</feature>
<dbReference type="RefSeq" id="XP_025549733.1">
    <property type="nucleotide sequence ID" value="XM_025695504.1"/>
</dbReference>
<name>A0A395HSW0_ASPHC</name>
<dbReference type="EMBL" id="KZ824294">
    <property type="protein sequence ID" value="RAL10579.1"/>
    <property type="molecule type" value="Genomic_DNA"/>
</dbReference>
<dbReference type="VEuPathDB" id="FungiDB:BO97DRAFT_406831"/>
<dbReference type="Proteomes" id="UP000248961">
    <property type="component" value="Unassembled WGS sequence"/>
</dbReference>
<dbReference type="AlphaFoldDB" id="A0A395HSW0"/>
<reference evidence="2 3" key="1">
    <citation type="submission" date="2018-02" db="EMBL/GenBank/DDBJ databases">
        <title>The genomes of Aspergillus section Nigri reveals drivers in fungal speciation.</title>
        <authorList>
            <consortium name="DOE Joint Genome Institute"/>
            <person name="Vesth T.C."/>
            <person name="Nybo J."/>
            <person name="Theobald S."/>
            <person name="Brandl J."/>
            <person name="Frisvad J.C."/>
            <person name="Nielsen K.F."/>
            <person name="Lyhne E.K."/>
            <person name="Kogle M.E."/>
            <person name="Kuo A."/>
            <person name="Riley R."/>
            <person name="Clum A."/>
            <person name="Nolan M."/>
            <person name="Lipzen A."/>
            <person name="Salamov A."/>
            <person name="Henrissat B."/>
            <person name="Wiebenga A."/>
            <person name="De vries R.P."/>
            <person name="Grigoriev I.V."/>
            <person name="Mortensen U.H."/>
            <person name="Andersen M.R."/>
            <person name="Baker S.E."/>
        </authorList>
    </citation>
    <scope>NUCLEOTIDE SEQUENCE [LARGE SCALE GENOMIC DNA]</scope>
    <source>
        <strain evidence="2 3">CBS 101889</strain>
    </source>
</reference>
<organism evidence="2 3">
    <name type="scientific">Aspergillus homomorphus (strain CBS 101889)</name>
    <dbReference type="NCBI Taxonomy" id="1450537"/>
    <lineage>
        <taxon>Eukaryota</taxon>
        <taxon>Fungi</taxon>
        <taxon>Dikarya</taxon>
        <taxon>Ascomycota</taxon>
        <taxon>Pezizomycotina</taxon>
        <taxon>Eurotiomycetes</taxon>
        <taxon>Eurotiomycetidae</taxon>
        <taxon>Eurotiales</taxon>
        <taxon>Aspergillaceae</taxon>
        <taxon>Aspergillus</taxon>
        <taxon>Aspergillus subgen. Circumdati</taxon>
    </lineage>
</organism>
<dbReference type="GeneID" id="37199793"/>
<evidence type="ECO:0000313" key="2">
    <source>
        <dbReference type="EMBL" id="RAL10579.1"/>
    </source>
</evidence>
<gene>
    <name evidence="2" type="ORF">BO97DRAFT_406831</name>
</gene>
<proteinExistence type="predicted"/>